<evidence type="ECO:0000259" key="3">
    <source>
        <dbReference type="Pfam" id="PF14048"/>
    </source>
</evidence>
<sequence>MHSFILCISRRNPQKRAKTYDFTKTLKNDASLVPPIRQTASIFKQPVTVHKIHKEHSKVKSDFKGGSNSNSEKPRQLFWEKRLSGLRASYPDEDYEPFSLPSNITAVGPGVNNDIVLASIATVLHMGNGSINGQSNNKVNNFEKNPGVYVDPDQPLIGGVSVTQADVEKQEERVDAARKALEEALESLTE</sequence>
<feature type="region of interest" description="Disordered" evidence="2">
    <location>
        <begin position="54"/>
        <end position="73"/>
    </location>
</feature>
<dbReference type="InterPro" id="IPR025884">
    <property type="entry name" value="MeCpG-bd_2/3_C_dom"/>
</dbReference>
<evidence type="ECO:0008006" key="6">
    <source>
        <dbReference type="Google" id="ProtNLM"/>
    </source>
</evidence>
<evidence type="ECO:0000259" key="4">
    <source>
        <dbReference type="Pfam" id="PF16564"/>
    </source>
</evidence>
<organism evidence="5">
    <name type="scientific">Lepeophtheirus salmonis</name>
    <name type="common">Salmon louse</name>
    <name type="synonym">Caligus salmonis</name>
    <dbReference type="NCBI Taxonomy" id="72036"/>
    <lineage>
        <taxon>Eukaryota</taxon>
        <taxon>Metazoa</taxon>
        <taxon>Ecdysozoa</taxon>
        <taxon>Arthropoda</taxon>
        <taxon>Crustacea</taxon>
        <taxon>Multicrustacea</taxon>
        <taxon>Hexanauplia</taxon>
        <taxon>Copepoda</taxon>
        <taxon>Siphonostomatoida</taxon>
        <taxon>Caligidae</taxon>
        <taxon>Lepeophtheirus</taxon>
    </lineage>
</organism>
<evidence type="ECO:0000256" key="1">
    <source>
        <dbReference type="SAM" id="Coils"/>
    </source>
</evidence>
<dbReference type="GO" id="GO:0005634">
    <property type="term" value="C:nucleus"/>
    <property type="evidence" value="ECO:0007669"/>
    <property type="project" value="UniProtKB-ARBA"/>
</dbReference>
<dbReference type="EMBL" id="HACA01026142">
    <property type="protein sequence ID" value="CDW43503.1"/>
    <property type="molecule type" value="Transcribed_RNA"/>
</dbReference>
<feature type="coiled-coil region" evidence="1">
    <location>
        <begin position="160"/>
        <end position="187"/>
    </location>
</feature>
<accession>A0A0K2UZ21</accession>
<feature type="domain" description="Methyl-CpG binding protein 2/3 C-terminal" evidence="3">
    <location>
        <begin position="93"/>
        <end position="185"/>
    </location>
</feature>
<reference evidence="5" key="1">
    <citation type="submission" date="2014-05" db="EMBL/GenBank/DDBJ databases">
        <authorList>
            <person name="Chronopoulou M."/>
        </authorList>
    </citation>
    <scope>NUCLEOTIDE SEQUENCE</scope>
    <source>
        <tissue evidence="5">Whole organism</tissue>
    </source>
</reference>
<dbReference type="Pfam" id="PF16564">
    <property type="entry name" value="MBDa"/>
    <property type="match status" value="1"/>
</dbReference>
<protein>
    <recommendedName>
        <fullName evidence="6">Methyl-CpG-binding domain protein 2</fullName>
    </recommendedName>
</protein>
<dbReference type="InterPro" id="IPR032343">
    <property type="entry name" value="MBD2/MBD3_p55-bd"/>
</dbReference>
<proteinExistence type="predicted"/>
<dbReference type="AlphaFoldDB" id="A0A0K2UZ21"/>
<feature type="domain" description="Methyl-CpG-binding" evidence="4">
    <location>
        <begin position="14"/>
        <end position="88"/>
    </location>
</feature>
<name>A0A0K2UZ21_LEPSM</name>
<dbReference type="OrthoDB" id="10072024at2759"/>
<evidence type="ECO:0000313" key="5">
    <source>
        <dbReference type="EMBL" id="CDW43503.1"/>
    </source>
</evidence>
<dbReference type="Pfam" id="PF14048">
    <property type="entry name" value="MBD_C"/>
    <property type="match status" value="1"/>
</dbReference>
<evidence type="ECO:0000256" key="2">
    <source>
        <dbReference type="SAM" id="MobiDB-lite"/>
    </source>
</evidence>
<keyword evidence="1" id="KW-0175">Coiled coil</keyword>